<sequence length="113" mass="11834">MIAEVLRGAADILNAAARAYDEQRTGFSEREAGDWLDAAGITDAGLPDEFIDLDELALPRSTAPQCEHPPVDCTAECPGVRARSTVARILVTLGTTLVALALVLALTFGAVLA</sequence>
<gene>
    <name evidence="2" type="primary">38</name>
    <name evidence="2" type="ORF">SEA_XENO_38</name>
</gene>
<keyword evidence="1" id="KW-1133">Transmembrane helix</keyword>
<keyword evidence="1" id="KW-0812">Transmembrane</keyword>
<dbReference type="GeneID" id="29124853"/>
<keyword evidence="1" id="KW-0472">Membrane</keyword>
<dbReference type="Proteomes" id="UP000202790">
    <property type="component" value="Segment"/>
</dbReference>
<keyword evidence="3" id="KW-1185">Reference proteome</keyword>
<protein>
    <submittedName>
        <fullName evidence="2">Uncharacterized protein</fullName>
    </submittedName>
</protein>
<dbReference type="KEGG" id="vg:29124853"/>
<evidence type="ECO:0000313" key="2">
    <source>
        <dbReference type="EMBL" id="AMS02122.1"/>
    </source>
</evidence>
<name>A0A142K7N9_9CAUD</name>
<dbReference type="EMBL" id="KU935728">
    <property type="protein sequence ID" value="AMS02122.1"/>
    <property type="molecule type" value="Genomic_DNA"/>
</dbReference>
<dbReference type="OrthoDB" id="26991at10239"/>
<evidence type="ECO:0000313" key="3">
    <source>
        <dbReference type="Proteomes" id="UP000202790"/>
    </source>
</evidence>
<reference evidence="3" key="1">
    <citation type="submission" date="2016-03" db="EMBL/GenBank/DDBJ databases">
        <authorList>
            <person name="Ploux O."/>
        </authorList>
    </citation>
    <scope>NUCLEOTIDE SEQUENCE [LARGE SCALE GENOMIC DNA]</scope>
</reference>
<feature type="transmembrane region" description="Helical" evidence="1">
    <location>
        <begin position="89"/>
        <end position="112"/>
    </location>
</feature>
<organism evidence="2 3">
    <name type="scientific">Mycobacterium phage Xeno</name>
    <dbReference type="NCBI Taxonomy" id="1821538"/>
    <lineage>
        <taxon>Viruses</taxon>
        <taxon>Duplodnaviria</taxon>
        <taxon>Heunggongvirae</taxon>
        <taxon>Uroviricota</taxon>
        <taxon>Caudoviricetes</taxon>
        <taxon>Nclasvirinae</taxon>
        <taxon>Charlievirus</taxon>
        <taxon>Charlievirus Xeno</taxon>
    </lineage>
</organism>
<dbReference type="RefSeq" id="YP_009302352.1">
    <property type="nucleotide sequence ID" value="NC_031243.1"/>
</dbReference>
<accession>A0A142K7N9</accession>
<evidence type="ECO:0000256" key="1">
    <source>
        <dbReference type="SAM" id="Phobius"/>
    </source>
</evidence>
<proteinExistence type="predicted"/>